<dbReference type="InterPro" id="IPR044248">
    <property type="entry name" value="DPH3/4-like"/>
</dbReference>
<dbReference type="GO" id="GO:0017183">
    <property type="term" value="P:protein histidyl modification to diphthamide"/>
    <property type="evidence" value="ECO:0007669"/>
    <property type="project" value="InterPro"/>
</dbReference>
<evidence type="ECO:0000313" key="3">
    <source>
        <dbReference type="Proteomes" id="UP000315295"/>
    </source>
</evidence>
<name>A0A540N3I0_MALBA</name>
<dbReference type="GO" id="GO:0005829">
    <property type="term" value="C:cytosol"/>
    <property type="evidence" value="ECO:0007669"/>
    <property type="project" value="TreeGrafter"/>
</dbReference>
<dbReference type="PANTHER" id="PTHR21454">
    <property type="entry name" value="DPH3 HOMOLOG-RELATED"/>
    <property type="match status" value="1"/>
</dbReference>
<protein>
    <recommendedName>
        <fullName evidence="4">Expp1 protein</fullName>
    </recommendedName>
</protein>
<feature type="signal peptide" evidence="1">
    <location>
        <begin position="1"/>
        <end position="29"/>
    </location>
</feature>
<gene>
    <name evidence="2" type="ORF">C1H46_008750</name>
</gene>
<proteinExistence type="predicted"/>
<evidence type="ECO:0008006" key="4">
    <source>
        <dbReference type="Google" id="ProtNLM"/>
    </source>
</evidence>
<keyword evidence="3" id="KW-1185">Reference proteome</keyword>
<dbReference type="PANTHER" id="PTHR21454:SF48">
    <property type="entry name" value="EXPP1 PROTEIN"/>
    <property type="match status" value="1"/>
</dbReference>
<feature type="chain" id="PRO_5022038444" description="Expp1 protein" evidence="1">
    <location>
        <begin position="30"/>
        <end position="275"/>
    </location>
</feature>
<evidence type="ECO:0000313" key="2">
    <source>
        <dbReference type="EMBL" id="TQE05617.1"/>
    </source>
</evidence>
<evidence type="ECO:0000256" key="1">
    <source>
        <dbReference type="SAM" id="SignalP"/>
    </source>
</evidence>
<accession>A0A540N3I0</accession>
<organism evidence="2 3">
    <name type="scientific">Malus baccata</name>
    <name type="common">Siberian crab apple</name>
    <name type="synonym">Pyrus baccata</name>
    <dbReference type="NCBI Taxonomy" id="106549"/>
    <lineage>
        <taxon>Eukaryota</taxon>
        <taxon>Viridiplantae</taxon>
        <taxon>Streptophyta</taxon>
        <taxon>Embryophyta</taxon>
        <taxon>Tracheophyta</taxon>
        <taxon>Spermatophyta</taxon>
        <taxon>Magnoliopsida</taxon>
        <taxon>eudicotyledons</taxon>
        <taxon>Gunneridae</taxon>
        <taxon>Pentapetalae</taxon>
        <taxon>rosids</taxon>
        <taxon>fabids</taxon>
        <taxon>Rosales</taxon>
        <taxon>Rosaceae</taxon>
        <taxon>Amygdaloideae</taxon>
        <taxon>Maleae</taxon>
        <taxon>Malus</taxon>
    </lineage>
</organism>
<comment type="caution">
    <text evidence="2">The sequence shown here is derived from an EMBL/GenBank/DDBJ whole genome shotgun (WGS) entry which is preliminary data.</text>
</comment>
<sequence length="275" mass="30449">MQSPAATMAAAMLLLLLLLMASIVVTVGAANTNSVYSPCSDTKIQRSDGFTFGIAFSSKNSFFLNGNQSHQLSPCDRRLSLSSANSQLALFRPKVDEISLLTINTSSFQPFLSWIEMRLFDYPIDGTGSDALDSLYRDSYGGYMVAFAGRKYAARSLPAFVANSTYIVTSFTLVLEFQRGRLQNLYWKRDGCAKCTGNSNFVCLNKQDCAIKMSSCKNRGGSVDCSLGIQLAFSGTDKHLSVLNSWYEVENLRQYSLYGLYSNLRDSLTSQYNKF</sequence>
<reference evidence="2 3" key="1">
    <citation type="journal article" date="2019" name="G3 (Bethesda)">
        <title>Sequencing of a Wild Apple (Malus baccata) Genome Unravels the Differences Between Cultivated and Wild Apple Species Regarding Disease Resistance and Cold Tolerance.</title>
        <authorList>
            <person name="Chen X."/>
        </authorList>
    </citation>
    <scope>NUCLEOTIDE SEQUENCE [LARGE SCALE GENOMIC DNA]</scope>
    <source>
        <strain evidence="3">cv. Shandingzi</strain>
        <tissue evidence="2">Leaves</tissue>
    </source>
</reference>
<dbReference type="Proteomes" id="UP000315295">
    <property type="component" value="Unassembled WGS sequence"/>
</dbReference>
<dbReference type="STRING" id="106549.A0A540N3I0"/>
<dbReference type="EMBL" id="VIEB01000118">
    <property type="protein sequence ID" value="TQE05617.1"/>
    <property type="molecule type" value="Genomic_DNA"/>
</dbReference>
<dbReference type="AlphaFoldDB" id="A0A540N3I0"/>
<keyword evidence="1" id="KW-0732">Signal</keyword>
<dbReference type="GO" id="GO:0046872">
    <property type="term" value="F:metal ion binding"/>
    <property type="evidence" value="ECO:0007669"/>
    <property type="project" value="InterPro"/>
</dbReference>